<dbReference type="AlphaFoldDB" id="A0A0F9JVY5"/>
<comment type="caution">
    <text evidence="1">The sequence shown here is derived from an EMBL/GenBank/DDBJ whole genome shotgun (WGS) entry which is preliminary data.</text>
</comment>
<proteinExistence type="predicted"/>
<evidence type="ECO:0000313" key="1">
    <source>
        <dbReference type="EMBL" id="KKM14033.1"/>
    </source>
</evidence>
<organism evidence="1">
    <name type="scientific">marine sediment metagenome</name>
    <dbReference type="NCBI Taxonomy" id="412755"/>
    <lineage>
        <taxon>unclassified sequences</taxon>
        <taxon>metagenomes</taxon>
        <taxon>ecological metagenomes</taxon>
    </lineage>
</organism>
<reference evidence="1" key="1">
    <citation type="journal article" date="2015" name="Nature">
        <title>Complex archaea that bridge the gap between prokaryotes and eukaryotes.</title>
        <authorList>
            <person name="Spang A."/>
            <person name="Saw J.H."/>
            <person name="Jorgensen S.L."/>
            <person name="Zaremba-Niedzwiedzka K."/>
            <person name="Martijn J."/>
            <person name="Lind A.E."/>
            <person name="van Eijk R."/>
            <person name="Schleper C."/>
            <person name="Guy L."/>
            <person name="Ettema T.J."/>
        </authorList>
    </citation>
    <scope>NUCLEOTIDE SEQUENCE</scope>
</reference>
<name>A0A0F9JVY5_9ZZZZ</name>
<dbReference type="EMBL" id="LAZR01015242">
    <property type="protein sequence ID" value="KKM14033.1"/>
    <property type="molecule type" value="Genomic_DNA"/>
</dbReference>
<dbReference type="Gene3D" id="2.60.120.260">
    <property type="entry name" value="Galactose-binding domain-like"/>
    <property type="match status" value="1"/>
</dbReference>
<accession>A0A0F9JVY5</accession>
<sequence length="364" mass="39225">MADIINYPNLFDRLKLLLKYFNILETRQSGTGATDLPLPYIKNQILVPYEAQDLTSELPALENDFEATISAIESLKLAIVSYFEFALANIASSLGSYNESSPEAVLNALAAAMTRDAETINARELIVNASDVASDLTIAPHASNVGTGRLIYSFIRNGLSPSEIAFDEVLQCICTSSTTLKQEVFQLSGEMVHDRVSHLGQGSGLGPVVVALGESLTNGDFEDWTTNAADNWTATVGAWNTEIIQNASNPYEGSSDVKTAYAQGDWKITHAIPITLLPNTIYVVALWAKKDTSATGTLRFGISNGTAVDVFVSGCVKSIDITTLTTAFVLQFLTFKTPTAVDSTWTIGISSDTPAVADFYFDLC</sequence>
<protein>
    <submittedName>
        <fullName evidence="1">Uncharacterized protein</fullName>
    </submittedName>
</protein>
<feature type="non-terminal residue" evidence="1">
    <location>
        <position position="364"/>
    </location>
</feature>
<gene>
    <name evidence="1" type="ORF">LCGC14_1710260</name>
</gene>